<feature type="transmembrane region" description="Helical" evidence="8">
    <location>
        <begin position="62"/>
        <end position="79"/>
    </location>
</feature>
<feature type="transmembrane region" description="Helical" evidence="8">
    <location>
        <begin position="469"/>
        <end position="490"/>
    </location>
</feature>
<feature type="transmembrane region" description="Helical" evidence="8">
    <location>
        <begin position="407"/>
        <end position="426"/>
    </location>
</feature>
<comment type="similarity">
    <text evidence="2">Belongs to the polysaccharide synthase family.</text>
</comment>
<dbReference type="PANTHER" id="PTHR30250">
    <property type="entry name" value="PST FAMILY PREDICTED COLANIC ACID TRANSPORTER"/>
    <property type="match status" value="1"/>
</dbReference>
<feature type="transmembrane region" description="Helical" evidence="8">
    <location>
        <begin position="245"/>
        <end position="264"/>
    </location>
</feature>
<evidence type="ECO:0000256" key="4">
    <source>
        <dbReference type="ARBA" id="ARBA00022692"/>
    </source>
</evidence>
<feature type="transmembrane region" description="Helical" evidence="8">
    <location>
        <begin position="348"/>
        <end position="368"/>
    </location>
</feature>
<dbReference type="AlphaFoldDB" id="A0A1I4FIL0"/>
<feature type="region of interest" description="Disordered" evidence="7">
    <location>
        <begin position="1"/>
        <end position="23"/>
    </location>
</feature>
<feature type="transmembrane region" description="Helical" evidence="8">
    <location>
        <begin position="310"/>
        <end position="328"/>
    </location>
</feature>
<dbReference type="PANTHER" id="PTHR30250:SF10">
    <property type="entry name" value="LIPOPOLYSACCHARIDE BIOSYNTHESIS PROTEIN WZXC"/>
    <property type="match status" value="1"/>
</dbReference>
<organism evidence="9 10">
    <name type="scientific">Loktanella salsilacus</name>
    <dbReference type="NCBI Taxonomy" id="195913"/>
    <lineage>
        <taxon>Bacteria</taxon>
        <taxon>Pseudomonadati</taxon>
        <taxon>Pseudomonadota</taxon>
        <taxon>Alphaproteobacteria</taxon>
        <taxon>Rhodobacterales</taxon>
        <taxon>Roseobacteraceae</taxon>
        <taxon>Loktanella</taxon>
    </lineage>
</organism>
<feature type="transmembrane region" description="Helical" evidence="8">
    <location>
        <begin position="438"/>
        <end position="457"/>
    </location>
</feature>
<dbReference type="Pfam" id="PF13440">
    <property type="entry name" value="Polysacc_synt_3"/>
    <property type="match status" value="1"/>
</dbReference>
<evidence type="ECO:0000313" key="10">
    <source>
        <dbReference type="Proteomes" id="UP000199550"/>
    </source>
</evidence>
<feature type="transmembrane region" description="Helical" evidence="8">
    <location>
        <begin position="131"/>
        <end position="150"/>
    </location>
</feature>
<keyword evidence="5 8" id="KW-1133">Transmembrane helix</keyword>
<keyword evidence="3" id="KW-1003">Cell membrane</keyword>
<feature type="transmembrane region" description="Helical" evidence="8">
    <location>
        <begin position="100"/>
        <end position="119"/>
    </location>
</feature>
<evidence type="ECO:0000256" key="1">
    <source>
        <dbReference type="ARBA" id="ARBA00004651"/>
    </source>
</evidence>
<evidence type="ECO:0000313" key="9">
    <source>
        <dbReference type="EMBL" id="SFL17279.1"/>
    </source>
</evidence>
<dbReference type="EMBL" id="FOTF01000009">
    <property type="protein sequence ID" value="SFL17279.1"/>
    <property type="molecule type" value="Genomic_DNA"/>
</dbReference>
<evidence type="ECO:0000256" key="2">
    <source>
        <dbReference type="ARBA" id="ARBA00007430"/>
    </source>
</evidence>
<dbReference type="OrthoDB" id="7840749at2"/>
<keyword evidence="6 8" id="KW-0472">Membrane</keyword>
<evidence type="ECO:0000256" key="7">
    <source>
        <dbReference type="SAM" id="MobiDB-lite"/>
    </source>
</evidence>
<comment type="subcellular location">
    <subcellularLocation>
        <location evidence="1">Cell membrane</location>
        <topology evidence="1">Multi-pass membrane protein</topology>
    </subcellularLocation>
</comment>
<keyword evidence="10" id="KW-1185">Reference proteome</keyword>
<protein>
    <submittedName>
        <fullName evidence="9">Membrane protein involved in the export of O-antigen and teichoic acid</fullName>
    </submittedName>
</protein>
<dbReference type="Proteomes" id="UP000199550">
    <property type="component" value="Unassembled WGS sequence"/>
</dbReference>
<keyword evidence="4 8" id="KW-0812">Transmembrane</keyword>
<reference evidence="9 10" key="1">
    <citation type="submission" date="2016-10" db="EMBL/GenBank/DDBJ databases">
        <authorList>
            <person name="de Groot N.N."/>
        </authorList>
    </citation>
    <scope>NUCLEOTIDE SEQUENCE [LARGE SCALE GENOMIC DNA]</scope>
    <source>
        <strain evidence="9 10">DSM 16199</strain>
    </source>
</reference>
<evidence type="ECO:0000256" key="3">
    <source>
        <dbReference type="ARBA" id="ARBA00022475"/>
    </source>
</evidence>
<feature type="transmembrane region" description="Helical" evidence="8">
    <location>
        <begin position="380"/>
        <end position="401"/>
    </location>
</feature>
<gene>
    <name evidence="9" type="ORF">SAMN04488004_10998</name>
</gene>
<name>A0A1I4FIL0_9RHOB</name>
<proteinExistence type="inferred from homology"/>
<dbReference type="InterPro" id="IPR050833">
    <property type="entry name" value="Poly_Biosynth_Transport"/>
</dbReference>
<evidence type="ECO:0000256" key="8">
    <source>
        <dbReference type="SAM" id="Phobius"/>
    </source>
</evidence>
<accession>A0A1I4FIL0</accession>
<sequence>MALFCGDAVHTDRSPKGQGPALNAGRKTAGDIAVTVTERLVSQVSQFAVFVLAARLLGPVEFGTFAIVSACAILLLRLAEAGWAPFIMTRSDGDNTPYQVVMIAVLSGFAFAAVGFAGTQAAKGFGLAPDLTALSMLFCLWIALATVFTAQKGVLIWLNRIKTAAIIEITSELVGGAVTVICLFQGAGVLSLVYGRLTYQGTALILSFAITRRIPAWGLPATVRQELWTFSVQILSSRMLINVRLHFITLALGAFLGPIAVGYFRVAERLVGAAYELVAVPGQLLAWTLLRRARDAGQVEGRAARIEQQVARHLKVLMAIGTPLFLWLSVMHGEIVAGLLGPEWQPAGVLVAILALCPILMLPGILTEPLLSICGQTRRLPAFTAIIFAVSVGATCVAAPLGVMTLAWSQLAVNSGIMLLTLHLFTRHANIGLAGIAKALRSTVLPLTLGLITLLVLRASPIGVDWPQLVRAVAFGLMSGGVYVIALMLLDRPFWDQIAAAFRPDPVQQGTLS</sequence>
<evidence type="ECO:0000256" key="6">
    <source>
        <dbReference type="ARBA" id="ARBA00023136"/>
    </source>
</evidence>
<dbReference type="STRING" id="195913.SAMN04488004_10998"/>
<evidence type="ECO:0000256" key="5">
    <source>
        <dbReference type="ARBA" id="ARBA00022989"/>
    </source>
</evidence>
<dbReference type="GO" id="GO:0005886">
    <property type="term" value="C:plasma membrane"/>
    <property type="evidence" value="ECO:0007669"/>
    <property type="project" value="UniProtKB-SubCell"/>
</dbReference>